<feature type="non-terminal residue" evidence="1">
    <location>
        <position position="110"/>
    </location>
</feature>
<dbReference type="EMBL" id="NBAG03000294">
    <property type="protein sequence ID" value="PNI46025.1"/>
    <property type="molecule type" value="Genomic_DNA"/>
</dbReference>
<reference evidence="1 2" key="1">
    <citation type="submission" date="2017-12" db="EMBL/GenBank/DDBJ databases">
        <title>High-resolution comparative analysis of great ape genomes.</title>
        <authorList>
            <person name="Pollen A."/>
            <person name="Hastie A."/>
            <person name="Hormozdiari F."/>
            <person name="Dougherty M."/>
            <person name="Liu R."/>
            <person name="Chaisson M."/>
            <person name="Hoppe E."/>
            <person name="Hill C."/>
            <person name="Pang A."/>
            <person name="Hillier L."/>
            <person name="Baker C."/>
            <person name="Armstrong J."/>
            <person name="Shendure J."/>
            <person name="Paten B."/>
            <person name="Wilson R."/>
            <person name="Chao H."/>
            <person name="Schneider V."/>
            <person name="Ventura M."/>
            <person name="Kronenberg Z."/>
            <person name="Murali S."/>
            <person name="Gordon D."/>
            <person name="Cantsilieris S."/>
            <person name="Munson K."/>
            <person name="Nelson B."/>
            <person name="Raja A."/>
            <person name="Underwood J."/>
            <person name="Diekhans M."/>
            <person name="Fiddes I."/>
            <person name="Haussler D."/>
            <person name="Eichler E."/>
        </authorList>
    </citation>
    <scope>NUCLEOTIDE SEQUENCE [LARGE SCALE GENOMIC DNA]</scope>
    <source>
        <strain evidence="1">Yerkes chimp pedigree #C0471</strain>
    </source>
</reference>
<name>A0A2J8LFI1_PANTR</name>
<dbReference type="Proteomes" id="UP000236370">
    <property type="component" value="Unassembled WGS sequence"/>
</dbReference>
<organism evidence="1 2">
    <name type="scientific">Pan troglodytes</name>
    <name type="common">Chimpanzee</name>
    <dbReference type="NCBI Taxonomy" id="9598"/>
    <lineage>
        <taxon>Eukaryota</taxon>
        <taxon>Metazoa</taxon>
        <taxon>Chordata</taxon>
        <taxon>Craniata</taxon>
        <taxon>Vertebrata</taxon>
        <taxon>Euteleostomi</taxon>
        <taxon>Mammalia</taxon>
        <taxon>Eutheria</taxon>
        <taxon>Euarchontoglires</taxon>
        <taxon>Primates</taxon>
        <taxon>Haplorrhini</taxon>
        <taxon>Catarrhini</taxon>
        <taxon>Hominidae</taxon>
        <taxon>Pan</taxon>
    </lineage>
</organism>
<accession>A0A2J8LFI1</accession>
<sequence>MKDSSCMKVHQDSARRDKWSHPTTILLHKSQSSQATLMPQEHRMFTAEAYSAATCFKMLQDMNSADPFHLKYIIKKIKNMAHGSPKLVMETIHDYVRDNPEISSRHKFRL</sequence>
<dbReference type="AlphaFoldDB" id="A0A2J8LFI1"/>
<evidence type="ECO:0000313" key="2">
    <source>
        <dbReference type="Proteomes" id="UP000236370"/>
    </source>
</evidence>
<evidence type="ECO:0000313" key="1">
    <source>
        <dbReference type="EMBL" id="PNI46025.1"/>
    </source>
</evidence>
<protein>
    <submittedName>
        <fullName evidence="1">MROH5 isoform 6</fullName>
    </submittedName>
</protein>
<comment type="caution">
    <text evidence="1">The sequence shown here is derived from an EMBL/GenBank/DDBJ whole genome shotgun (WGS) entry which is preliminary data.</text>
</comment>
<gene>
    <name evidence="1" type="ORF">CK820_G0029187</name>
</gene>
<proteinExistence type="predicted"/>